<sequence>MTTSLPARGLSIRETADRTGFTADTLRYYEKIGLLQGIGRTSTGQRRFSEHDLWLLEMLKCLRDTGMPVAEMREFADLVRAGDQTGPERVRLLERHLASVDRLLADLAGKRSHITHKIDHYRTLDG</sequence>
<evidence type="ECO:0000313" key="3">
    <source>
        <dbReference type="EMBL" id="MFC4337266.1"/>
    </source>
</evidence>
<dbReference type="RefSeq" id="WP_380624077.1">
    <property type="nucleotide sequence ID" value="NZ_JBHSDK010000028.1"/>
</dbReference>
<dbReference type="Pfam" id="PF13411">
    <property type="entry name" value="MerR_1"/>
    <property type="match status" value="1"/>
</dbReference>
<dbReference type="InterPro" id="IPR000551">
    <property type="entry name" value="MerR-type_HTH_dom"/>
</dbReference>
<dbReference type="SUPFAM" id="SSF46955">
    <property type="entry name" value="Putative DNA-binding domain"/>
    <property type="match status" value="1"/>
</dbReference>
<dbReference type="CDD" id="cd01109">
    <property type="entry name" value="HTH_YyaN"/>
    <property type="match status" value="1"/>
</dbReference>
<evidence type="ECO:0000259" key="2">
    <source>
        <dbReference type="PROSITE" id="PS50937"/>
    </source>
</evidence>
<reference evidence="4" key="1">
    <citation type="journal article" date="2019" name="Int. J. Syst. Evol. Microbiol.">
        <title>The Global Catalogue of Microorganisms (GCM) 10K type strain sequencing project: providing services to taxonomists for standard genome sequencing and annotation.</title>
        <authorList>
            <consortium name="The Broad Institute Genomics Platform"/>
            <consortium name="The Broad Institute Genome Sequencing Center for Infectious Disease"/>
            <person name="Wu L."/>
            <person name="Ma J."/>
        </authorList>
    </citation>
    <scope>NUCLEOTIDE SEQUENCE [LARGE SCALE GENOMIC DNA]</scope>
    <source>
        <strain evidence="4">IBRC-M 10908</strain>
    </source>
</reference>
<evidence type="ECO:0000256" key="1">
    <source>
        <dbReference type="ARBA" id="ARBA00023125"/>
    </source>
</evidence>
<dbReference type="PANTHER" id="PTHR30204">
    <property type="entry name" value="REDOX-CYCLING DRUG-SENSING TRANSCRIPTIONAL ACTIVATOR SOXR"/>
    <property type="match status" value="1"/>
</dbReference>
<keyword evidence="4" id="KW-1185">Reference proteome</keyword>
<dbReference type="Gene3D" id="1.10.1660.10">
    <property type="match status" value="1"/>
</dbReference>
<dbReference type="Proteomes" id="UP001595823">
    <property type="component" value="Unassembled WGS sequence"/>
</dbReference>
<proteinExistence type="predicted"/>
<gene>
    <name evidence="3" type="ORF">ACFPET_18870</name>
</gene>
<dbReference type="InterPro" id="IPR009061">
    <property type="entry name" value="DNA-bd_dom_put_sf"/>
</dbReference>
<dbReference type="EMBL" id="JBHSDK010000028">
    <property type="protein sequence ID" value="MFC4337266.1"/>
    <property type="molecule type" value="Genomic_DNA"/>
</dbReference>
<dbReference type="PROSITE" id="PS50937">
    <property type="entry name" value="HTH_MERR_2"/>
    <property type="match status" value="1"/>
</dbReference>
<dbReference type="PANTHER" id="PTHR30204:SF98">
    <property type="entry name" value="HTH-TYPE TRANSCRIPTIONAL REGULATOR ADHR"/>
    <property type="match status" value="1"/>
</dbReference>
<name>A0ABV8U362_9ACTN</name>
<dbReference type="InterPro" id="IPR047057">
    <property type="entry name" value="MerR_fam"/>
</dbReference>
<organism evidence="3 4">
    <name type="scientific">Salininema proteolyticum</name>
    <dbReference type="NCBI Taxonomy" id="1607685"/>
    <lineage>
        <taxon>Bacteria</taxon>
        <taxon>Bacillati</taxon>
        <taxon>Actinomycetota</taxon>
        <taxon>Actinomycetes</taxon>
        <taxon>Glycomycetales</taxon>
        <taxon>Glycomycetaceae</taxon>
        <taxon>Salininema</taxon>
    </lineage>
</organism>
<keyword evidence="1" id="KW-0238">DNA-binding</keyword>
<evidence type="ECO:0000313" key="4">
    <source>
        <dbReference type="Proteomes" id="UP001595823"/>
    </source>
</evidence>
<protein>
    <submittedName>
        <fullName evidence="3">MerR family transcriptional regulator</fullName>
    </submittedName>
</protein>
<feature type="domain" description="HTH merR-type" evidence="2">
    <location>
        <begin position="9"/>
        <end position="78"/>
    </location>
</feature>
<accession>A0ABV8U362</accession>
<dbReference type="SMART" id="SM00422">
    <property type="entry name" value="HTH_MERR"/>
    <property type="match status" value="1"/>
</dbReference>
<comment type="caution">
    <text evidence="3">The sequence shown here is derived from an EMBL/GenBank/DDBJ whole genome shotgun (WGS) entry which is preliminary data.</text>
</comment>